<feature type="transmembrane region" description="Helical" evidence="1">
    <location>
        <begin position="94"/>
        <end position="112"/>
    </location>
</feature>
<dbReference type="GO" id="GO:0006790">
    <property type="term" value="P:sulfur compound metabolic process"/>
    <property type="evidence" value="ECO:0007669"/>
    <property type="project" value="TreeGrafter"/>
</dbReference>
<dbReference type="KEGG" id="tro:trd_1152"/>
<dbReference type="GO" id="GO:0030151">
    <property type="term" value="F:molybdenum ion binding"/>
    <property type="evidence" value="ECO:0007669"/>
    <property type="project" value="InterPro"/>
</dbReference>
<feature type="domain" description="Oxidoreductase molybdopterin-binding" evidence="2">
    <location>
        <begin position="211"/>
        <end position="358"/>
    </location>
</feature>
<evidence type="ECO:0000313" key="5">
    <source>
        <dbReference type="Proteomes" id="UP000000447"/>
    </source>
</evidence>
<reference evidence="4 5" key="1">
    <citation type="journal article" date="2009" name="PLoS ONE">
        <title>Complete genome sequence of the aerobic CO-oxidizing thermophile Thermomicrobium roseum.</title>
        <authorList>
            <person name="Wu D."/>
            <person name="Raymond J."/>
            <person name="Wu M."/>
            <person name="Chatterji S."/>
            <person name="Ren Q."/>
            <person name="Graham J.E."/>
            <person name="Bryant D.A."/>
            <person name="Robb F."/>
            <person name="Colman A."/>
            <person name="Tallon L.J."/>
            <person name="Badger J.H."/>
            <person name="Madupu R."/>
            <person name="Ward N.L."/>
            <person name="Eisen J.A."/>
        </authorList>
    </citation>
    <scope>NUCLEOTIDE SEQUENCE [LARGE SCALE GENOMIC DNA]</scope>
    <source>
        <strain evidence="5">ATCC 27502 / DSM 5159 / P-2</strain>
    </source>
</reference>
<keyword evidence="1" id="KW-0812">Transmembrane</keyword>
<dbReference type="GO" id="GO:0043546">
    <property type="term" value="F:molybdopterin cofactor binding"/>
    <property type="evidence" value="ECO:0007669"/>
    <property type="project" value="TreeGrafter"/>
</dbReference>
<dbReference type="HOGENOM" id="CLU_003827_2_1_0"/>
<feature type="transmembrane region" description="Helical" evidence="1">
    <location>
        <begin position="118"/>
        <end position="141"/>
    </location>
</feature>
<evidence type="ECO:0000259" key="3">
    <source>
        <dbReference type="Pfam" id="PF03404"/>
    </source>
</evidence>
<evidence type="ECO:0000256" key="1">
    <source>
        <dbReference type="SAM" id="Phobius"/>
    </source>
</evidence>
<dbReference type="Proteomes" id="UP000000447">
    <property type="component" value="Chromosome"/>
</dbReference>
<dbReference type="InterPro" id="IPR000572">
    <property type="entry name" value="OxRdtase_Mopterin-bd_dom"/>
</dbReference>
<keyword evidence="1" id="KW-1133">Transmembrane helix</keyword>
<feature type="domain" description="Moybdenum cofactor oxidoreductase dimerisation" evidence="3">
    <location>
        <begin position="370"/>
        <end position="479"/>
    </location>
</feature>
<dbReference type="PANTHER" id="PTHR19372:SF7">
    <property type="entry name" value="SULFITE OXIDASE, MITOCHONDRIAL"/>
    <property type="match status" value="1"/>
</dbReference>
<dbReference type="PANTHER" id="PTHR19372">
    <property type="entry name" value="SULFITE REDUCTASE"/>
    <property type="match status" value="1"/>
</dbReference>
<dbReference type="Gene3D" id="2.60.40.650">
    <property type="match status" value="1"/>
</dbReference>
<dbReference type="Pfam" id="PF03404">
    <property type="entry name" value="Mo-co_dimer"/>
    <property type="match status" value="1"/>
</dbReference>
<accession>B9L0T1</accession>
<dbReference type="EC" id="1.7.1.2" evidence="4"/>
<feature type="transmembrane region" description="Helical" evidence="1">
    <location>
        <begin position="153"/>
        <end position="173"/>
    </location>
</feature>
<dbReference type="InterPro" id="IPR005066">
    <property type="entry name" value="MoCF_OxRdtse_dimer"/>
</dbReference>
<protein>
    <submittedName>
        <fullName evidence="4">Nitrate reductase (NAD(P)H)</fullName>
        <ecNumber evidence="4">1.7.1.2</ecNumber>
    </submittedName>
</protein>
<evidence type="ECO:0000313" key="4">
    <source>
        <dbReference type="EMBL" id="ACM04806.1"/>
    </source>
</evidence>
<keyword evidence="5" id="KW-1185">Reference proteome</keyword>
<dbReference type="RefSeq" id="WP_015922105.1">
    <property type="nucleotide sequence ID" value="NC_011959.1"/>
</dbReference>
<keyword evidence="1" id="KW-0472">Membrane</keyword>
<dbReference type="STRING" id="309801.trd_1152"/>
<gene>
    <name evidence="4" type="ordered locus">trd_1152</name>
</gene>
<dbReference type="Pfam" id="PF00174">
    <property type="entry name" value="Oxidored_molyb"/>
    <property type="match status" value="1"/>
</dbReference>
<dbReference type="SUPFAM" id="SSF56524">
    <property type="entry name" value="Oxidoreductase molybdopterin-binding domain"/>
    <property type="match status" value="1"/>
</dbReference>
<dbReference type="OrthoDB" id="9778777at2"/>
<dbReference type="InterPro" id="IPR036374">
    <property type="entry name" value="OxRdtase_Mopterin-bd_sf"/>
</dbReference>
<feature type="transmembrane region" description="Helical" evidence="1">
    <location>
        <begin position="63"/>
        <end position="87"/>
    </location>
</feature>
<keyword evidence="4" id="KW-0560">Oxidoreductase</keyword>
<dbReference type="Gene3D" id="3.90.420.10">
    <property type="entry name" value="Oxidoreductase, molybdopterin-binding domain"/>
    <property type="match status" value="1"/>
</dbReference>
<dbReference type="InterPro" id="IPR014756">
    <property type="entry name" value="Ig_E-set"/>
</dbReference>
<sequence length="485" mass="53270">MNSGQRLARFAPGAVVGLLWGIFLLLVESLVGAATLLRAVLDATTRILPVGLFGWLLGRAESAAKPLAVVGTLAMFTLVAGVLTLVLRGRARTWLLGALALLLWSGTVWVAYEYGEALTTALFVASSSTFFLVGGLWIVSAEAQPSSRTRRRLLRTFLGAGLVLGLATAGRFLTGLRARSRAPRAVDERGLSPAITPLADFYVVSKNVADPEVDLARWRLRVIGRVRRPLELDLAALRSRPAVRMVSTLECISNDVWGPYISTGEWIGLRLRDLLLEAEPVDPLVDVVLRAADEYSDSIPFSVALDPAVLLAYGLNGESLPREHGFPLRLVVPGIYGMKNVKWITEIELVDFDYLGYWQQRGWSDSAIVQIHSRIDTPRGGSVLTVGQEVLVGGIAFAGTRGIQRVEVSVDGGATWRPAEMESPLSPYSWVRWWITWRPDQEGRARLVVRAWDGDGRLQEERERPPLPDGATGWHRITVDVRART</sequence>
<name>B9L0T1_THERP</name>
<dbReference type="GO" id="GO:0050463">
    <property type="term" value="F:nitrate reductase [NAD(P)H] activity"/>
    <property type="evidence" value="ECO:0007669"/>
    <property type="project" value="UniProtKB-EC"/>
</dbReference>
<dbReference type="GO" id="GO:0008482">
    <property type="term" value="F:sulfite oxidase activity"/>
    <property type="evidence" value="ECO:0007669"/>
    <property type="project" value="TreeGrafter"/>
</dbReference>
<evidence type="ECO:0000259" key="2">
    <source>
        <dbReference type="Pfam" id="PF00174"/>
    </source>
</evidence>
<dbReference type="SUPFAM" id="SSF81296">
    <property type="entry name" value="E set domains"/>
    <property type="match status" value="1"/>
</dbReference>
<dbReference type="GO" id="GO:0020037">
    <property type="term" value="F:heme binding"/>
    <property type="evidence" value="ECO:0007669"/>
    <property type="project" value="TreeGrafter"/>
</dbReference>
<dbReference type="AlphaFoldDB" id="B9L0T1"/>
<dbReference type="EMBL" id="CP001275">
    <property type="protein sequence ID" value="ACM04806.1"/>
    <property type="molecule type" value="Genomic_DNA"/>
</dbReference>
<organism evidence="4 5">
    <name type="scientific">Thermomicrobium roseum (strain ATCC 27502 / DSM 5159 / P-2)</name>
    <dbReference type="NCBI Taxonomy" id="309801"/>
    <lineage>
        <taxon>Bacteria</taxon>
        <taxon>Pseudomonadati</taxon>
        <taxon>Thermomicrobiota</taxon>
        <taxon>Thermomicrobia</taxon>
        <taxon>Thermomicrobiales</taxon>
        <taxon>Thermomicrobiaceae</taxon>
        <taxon>Thermomicrobium</taxon>
    </lineage>
</organism>
<proteinExistence type="predicted"/>
<dbReference type="eggNOG" id="COG2041">
    <property type="taxonomic scope" value="Bacteria"/>
</dbReference>